<dbReference type="InterPro" id="IPR006311">
    <property type="entry name" value="TAT_signal"/>
</dbReference>
<dbReference type="InterPro" id="IPR037024">
    <property type="entry name" value="NiFe_Hase_small_N_sf"/>
</dbReference>
<comment type="cofactor">
    <cofactor evidence="1">
        <name>[3Fe-4S] cluster</name>
        <dbReference type="ChEBI" id="CHEBI:21137"/>
    </cofactor>
</comment>
<keyword evidence="8" id="KW-0732">Signal</keyword>
<comment type="similarity">
    <text evidence="4">Belongs to the [NiFe]/[NiFeSe] hydrogenase small subunit family.</text>
</comment>
<keyword evidence="6" id="KW-0004">4Fe-4S</keyword>
<evidence type="ECO:0000256" key="3">
    <source>
        <dbReference type="ARBA" id="ARBA00004196"/>
    </source>
</evidence>
<comment type="cofactor">
    <cofactor evidence="2">
        <name>[4Fe-4S] cluster</name>
        <dbReference type="ChEBI" id="CHEBI:49883"/>
    </cofactor>
</comment>
<evidence type="ECO:0000256" key="5">
    <source>
        <dbReference type="ARBA" id="ARBA00011771"/>
    </source>
</evidence>
<gene>
    <name evidence="15" type="ORF">MF672_024635</name>
</gene>
<evidence type="ECO:0000256" key="11">
    <source>
        <dbReference type="ARBA" id="ARBA00023014"/>
    </source>
</evidence>
<sequence length="383" mass="39985">MSRSVATPAGRDAGDEAPSPDLMTRLLAAGVDRRAFLRYCAALTATLAMPPRFAPRVAEALTAVDRPALVWLEFQDCAGDTESFLRARDPSVAQLVLDLLSVDYHETIMAAAGTQAEAARDATLARGGHLVVVEGSVPLGAGGGYCTVGGRSAEQILKAAAAKAAAVVNVGTCSAYGGLPAADPNPTQAVPVEEVISGVPVLNLPGCPVNADNLTATLAHYLTFGALPPADDLGRPLFAYGERIHDNCPRRGHFDAGEFALEWGDEGHRKGWCLYRLGCKGPSTFHNCPIQQWNGGTNWPIGAGHGCVGCTEPGFWDDLSPFYDRLPHVTAGGLDATAEQIGLAVAGASAAIFAAHGAGKVVQHRLARRREHAAATQDGDAHE</sequence>
<proteinExistence type="inferred from homology"/>
<evidence type="ECO:0000313" key="16">
    <source>
        <dbReference type="Proteomes" id="UP001317259"/>
    </source>
</evidence>
<evidence type="ECO:0000256" key="10">
    <source>
        <dbReference type="ARBA" id="ARBA00023004"/>
    </source>
</evidence>
<protein>
    <submittedName>
        <fullName evidence="15">Hydrogenase small subunit</fullName>
    </submittedName>
</protein>
<dbReference type="InterPro" id="IPR001821">
    <property type="entry name" value="NiFe_hydrogenase_ssu"/>
</dbReference>
<dbReference type="InterPro" id="IPR006137">
    <property type="entry name" value="NADH_UbQ_OxRdtase-like_20kDa"/>
</dbReference>
<comment type="subcellular location">
    <subcellularLocation>
        <location evidence="3">Cell envelope</location>
    </subcellularLocation>
</comment>
<evidence type="ECO:0000256" key="12">
    <source>
        <dbReference type="ARBA" id="ARBA00023291"/>
    </source>
</evidence>
<name>A0ABT0FX84_9ACTN</name>
<organism evidence="15 16">
    <name type="scientific">Actinomadura luzonensis</name>
    <dbReference type="NCBI Taxonomy" id="2805427"/>
    <lineage>
        <taxon>Bacteria</taxon>
        <taxon>Bacillati</taxon>
        <taxon>Actinomycetota</taxon>
        <taxon>Actinomycetes</taxon>
        <taxon>Streptosporangiales</taxon>
        <taxon>Thermomonosporaceae</taxon>
        <taxon>Actinomadura</taxon>
    </lineage>
</organism>
<evidence type="ECO:0000256" key="8">
    <source>
        <dbReference type="ARBA" id="ARBA00022729"/>
    </source>
</evidence>
<dbReference type="PRINTS" id="PR00614">
    <property type="entry name" value="NIHGNASESMLL"/>
</dbReference>
<dbReference type="PANTHER" id="PTHR30013:SF7">
    <property type="entry name" value="HYDROGENASE-2 SMALL CHAIN"/>
    <property type="match status" value="1"/>
</dbReference>
<dbReference type="InterPro" id="IPR027394">
    <property type="entry name" value="Cytochrome-c3_hydrogenase_C"/>
</dbReference>
<dbReference type="PROSITE" id="PS51318">
    <property type="entry name" value="TAT"/>
    <property type="match status" value="1"/>
</dbReference>
<keyword evidence="9" id="KW-0560">Oxidoreductase</keyword>
<dbReference type="PANTHER" id="PTHR30013">
    <property type="entry name" value="NIFE / NIFESE HYDROGENASE SMALL SUBUNIT FAMILY MEMBER"/>
    <property type="match status" value="1"/>
</dbReference>
<feature type="domain" description="NADH:ubiquinone oxidoreductase-like 20kDa subunit" evidence="13">
    <location>
        <begin position="77"/>
        <end position="220"/>
    </location>
</feature>
<dbReference type="Pfam" id="PF01058">
    <property type="entry name" value="Oxidored_q6"/>
    <property type="match status" value="1"/>
</dbReference>
<evidence type="ECO:0000256" key="4">
    <source>
        <dbReference type="ARBA" id="ARBA00006605"/>
    </source>
</evidence>
<keyword evidence="10" id="KW-0408">Iron</keyword>
<dbReference type="Proteomes" id="UP001317259">
    <property type="component" value="Unassembled WGS sequence"/>
</dbReference>
<evidence type="ECO:0000256" key="2">
    <source>
        <dbReference type="ARBA" id="ARBA00001966"/>
    </source>
</evidence>
<dbReference type="Gene3D" id="4.10.480.10">
    <property type="entry name" value="Cytochrome-c3 hydrogenase, C-terminal domain"/>
    <property type="match status" value="1"/>
</dbReference>
<dbReference type="InterPro" id="IPR037148">
    <property type="entry name" value="NiFe-Hase_small_C_sf"/>
</dbReference>
<dbReference type="Gene3D" id="3.40.50.700">
    <property type="entry name" value="NADH:ubiquinone oxidoreductase-like, 20kDa subunit"/>
    <property type="match status" value="1"/>
</dbReference>
<reference evidence="15 16" key="1">
    <citation type="submission" date="2022-04" db="EMBL/GenBank/DDBJ databases">
        <title>Genome draft of Actinomadura sp. ATCC 31491.</title>
        <authorList>
            <person name="Shi X."/>
            <person name="Du Y."/>
        </authorList>
    </citation>
    <scope>NUCLEOTIDE SEQUENCE [LARGE SCALE GENOMIC DNA]</scope>
    <source>
        <strain evidence="15 16">ATCC 31491</strain>
    </source>
</reference>
<evidence type="ECO:0000313" key="15">
    <source>
        <dbReference type="EMBL" id="MCK2216954.1"/>
    </source>
</evidence>
<dbReference type="PIRSF" id="PIRSF000310">
    <property type="entry name" value="NiFe_hyd_ssu"/>
    <property type="match status" value="1"/>
</dbReference>
<feature type="domain" description="Cytochrome-c3 hydrogenase C-terminal" evidence="14">
    <location>
        <begin position="240"/>
        <end position="323"/>
    </location>
</feature>
<evidence type="ECO:0000259" key="14">
    <source>
        <dbReference type="Pfam" id="PF14720"/>
    </source>
</evidence>
<keyword evidence="7" id="KW-0479">Metal-binding</keyword>
<dbReference type="NCBIfam" id="TIGR00391">
    <property type="entry name" value="hydA"/>
    <property type="match status" value="1"/>
</dbReference>
<evidence type="ECO:0000256" key="9">
    <source>
        <dbReference type="ARBA" id="ARBA00023002"/>
    </source>
</evidence>
<dbReference type="RefSeq" id="WP_242380246.1">
    <property type="nucleotide sequence ID" value="NZ_JAKRKC020000001.1"/>
</dbReference>
<comment type="caution">
    <text evidence="15">The sequence shown here is derived from an EMBL/GenBank/DDBJ whole genome shotgun (WGS) entry which is preliminary data.</text>
</comment>
<keyword evidence="16" id="KW-1185">Reference proteome</keyword>
<accession>A0ABT0FX84</accession>
<evidence type="ECO:0000256" key="1">
    <source>
        <dbReference type="ARBA" id="ARBA00001927"/>
    </source>
</evidence>
<dbReference type="SUPFAM" id="SSF56770">
    <property type="entry name" value="HydA/Nqo6-like"/>
    <property type="match status" value="1"/>
</dbReference>
<dbReference type="EMBL" id="JAKRKC020000001">
    <property type="protein sequence ID" value="MCK2216954.1"/>
    <property type="molecule type" value="Genomic_DNA"/>
</dbReference>
<comment type="subunit">
    <text evidence="5">Heterodimer of a large and a small subunit.</text>
</comment>
<evidence type="ECO:0000259" key="13">
    <source>
        <dbReference type="Pfam" id="PF01058"/>
    </source>
</evidence>
<evidence type="ECO:0000256" key="6">
    <source>
        <dbReference type="ARBA" id="ARBA00022485"/>
    </source>
</evidence>
<dbReference type="Pfam" id="PF14720">
    <property type="entry name" value="NiFe_hyd_SSU_C"/>
    <property type="match status" value="1"/>
</dbReference>
<keyword evidence="11" id="KW-0411">Iron-sulfur</keyword>
<evidence type="ECO:0000256" key="7">
    <source>
        <dbReference type="ARBA" id="ARBA00022723"/>
    </source>
</evidence>
<keyword evidence="12" id="KW-0003">3Fe-4S</keyword>